<sequence length="347" mass="38141">MDPSYDSASSILLCAEDNSSIMSFGGDEEGGHGFDRVPEAKSLDFYGDLLVDFPLLSDECIGSLVEKETEHMPRDDYAERLRSGALYLSIRRDAIDWIWKVHAHYNFGPVSACLAVNYLDQFLSAYELPQGKAWMTQLLSVACLSLAAKMEETEVPLSLDLQVGDAKYVFEARTIQRMELLVLATLKWRMQAVTPFSFIDFFLHKFNGGNAPSNLLVSRSVEVILITTQGTGSLAFRPSEIAAAIALSVLKETQTIELEKALSCCSHVVKDGVLRCYEMIQDLMAARKEPLEIASPSVSSLPQSPVGVLDAACLSYKIDGTVSGSHATCDYDSPASKRRKINRSSIS</sequence>
<keyword evidence="2" id="KW-0132">Cell division</keyword>
<dbReference type="AlphaFoldDB" id="A0A8D6ZMJ1"/>
<dbReference type="CDD" id="cd20543">
    <property type="entry name" value="CYCLIN_AtCycD-like_rpt1"/>
    <property type="match status" value="1"/>
</dbReference>
<name>A0A8D6ZMJ1_MUSAM</name>
<evidence type="ECO:0000256" key="2">
    <source>
        <dbReference type="ARBA" id="ARBA00022618"/>
    </source>
</evidence>
<dbReference type="SUPFAM" id="SSF47954">
    <property type="entry name" value="Cyclin-like"/>
    <property type="match status" value="2"/>
</dbReference>
<dbReference type="PANTHER" id="PTHR10177">
    <property type="entry name" value="CYCLINS"/>
    <property type="match status" value="1"/>
</dbReference>
<evidence type="ECO:0000256" key="3">
    <source>
        <dbReference type="ARBA" id="ARBA00023127"/>
    </source>
</evidence>
<comment type="similarity">
    <text evidence="1">Belongs to the cyclin family. Cyclin D subfamily.</text>
</comment>
<dbReference type="Pfam" id="PF00134">
    <property type="entry name" value="Cyclin_N"/>
    <property type="match status" value="1"/>
</dbReference>
<dbReference type="FunFam" id="1.10.472.10:FF:000034">
    <property type="entry name" value="D2/4-type cyclin"/>
    <property type="match status" value="1"/>
</dbReference>
<protein>
    <submittedName>
        <fullName evidence="8">(wild Malaysian banana) hypothetical protein</fullName>
    </submittedName>
</protein>
<gene>
    <name evidence="8" type="ORF">GSMUA_84890.1</name>
</gene>
<organism evidence="8">
    <name type="scientific">Musa acuminata subsp. malaccensis</name>
    <name type="common">Wild banana</name>
    <name type="synonym">Musa malaccensis</name>
    <dbReference type="NCBI Taxonomy" id="214687"/>
    <lineage>
        <taxon>Eukaryota</taxon>
        <taxon>Viridiplantae</taxon>
        <taxon>Streptophyta</taxon>
        <taxon>Embryophyta</taxon>
        <taxon>Tracheophyta</taxon>
        <taxon>Spermatophyta</taxon>
        <taxon>Magnoliopsida</taxon>
        <taxon>Liliopsida</taxon>
        <taxon>Zingiberales</taxon>
        <taxon>Musaceae</taxon>
        <taxon>Musa</taxon>
    </lineage>
</organism>
<dbReference type="CDD" id="cd20544">
    <property type="entry name" value="CYCLIN_AtCycD-like_rpt2"/>
    <property type="match status" value="1"/>
</dbReference>
<dbReference type="InterPro" id="IPR006671">
    <property type="entry name" value="Cyclin_N"/>
</dbReference>
<dbReference type="EMBL" id="HG996472">
    <property type="protein sequence ID" value="CAG1832569.1"/>
    <property type="molecule type" value="Genomic_DNA"/>
</dbReference>
<evidence type="ECO:0000313" key="8">
    <source>
        <dbReference type="EMBL" id="CAG1832569.1"/>
    </source>
</evidence>
<feature type="domain" description="Cyclin-like" evidence="6">
    <location>
        <begin position="96"/>
        <end position="184"/>
    </location>
</feature>
<keyword evidence="3 5" id="KW-0195">Cyclin</keyword>
<evidence type="ECO:0000256" key="4">
    <source>
        <dbReference type="ARBA" id="ARBA00023306"/>
    </source>
</evidence>
<accession>A0A8D6ZMJ1</accession>
<evidence type="ECO:0000259" key="6">
    <source>
        <dbReference type="SMART" id="SM00385"/>
    </source>
</evidence>
<dbReference type="InterPro" id="IPR004367">
    <property type="entry name" value="Cyclin_C-dom"/>
</dbReference>
<dbReference type="OrthoDB" id="5590282at2759"/>
<dbReference type="FunFam" id="1.10.472.10:FF:000040">
    <property type="entry name" value="D6-type cyclin"/>
    <property type="match status" value="1"/>
</dbReference>
<feature type="domain" description="Cyclin C-terminal" evidence="7">
    <location>
        <begin position="193"/>
        <end position="304"/>
    </location>
</feature>
<evidence type="ECO:0000259" key="7">
    <source>
        <dbReference type="SMART" id="SM01332"/>
    </source>
</evidence>
<dbReference type="GO" id="GO:0051301">
    <property type="term" value="P:cell division"/>
    <property type="evidence" value="ECO:0007669"/>
    <property type="project" value="UniProtKB-KW"/>
</dbReference>
<dbReference type="InterPro" id="IPR036915">
    <property type="entry name" value="Cyclin-like_sf"/>
</dbReference>
<dbReference type="SMART" id="SM01332">
    <property type="entry name" value="Cyclin_C"/>
    <property type="match status" value="1"/>
</dbReference>
<evidence type="ECO:0000256" key="5">
    <source>
        <dbReference type="RuleBase" id="RU000383"/>
    </source>
</evidence>
<dbReference type="Pfam" id="PF02984">
    <property type="entry name" value="Cyclin_C"/>
    <property type="match status" value="1"/>
</dbReference>
<dbReference type="InterPro" id="IPR013763">
    <property type="entry name" value="Cyclin-like_dom"/>
</dbReference>
<keyword evidence="4" id="KW-0131">Cell cycle</keyword>
<reference evidence="8" key="1">
    <citation type="submission" date="2021-03" db="EMBL/GenBank/DDBJ databases">
        <authorList>
            <consortium name="Genoscope - CEA"/>
            <person name="William W."/>
        </authorList>
    </citation>
    <scope>NUCLEOTIDE SEQUENCE</scope>
    <source>
        <strain evidence="8">Doubled-haploid Pahang</strain>
    </source>
</reference>
<dbReference type="SMART" id="SM00385">
    <property type="entry name" value="CYCLIN"/>
    <property type="match status" value="1"/>
</dbReference>
<dbReference type="InterPro" id="IPR039361">
    <property type="entry name" value="Cyclin"/>
</dbReference>
<dbReference type="Gene3D" id="1.10.472.10">
    <property type="entry name" value="Cyclin-like"/>
    <property type="match status" value="2"/>
</dbReference>
<proteinExistence type="inferred from homology"/>
<evidence type="ECO:0000256" key="1">
    <source>
        <dbReference type="ARBA" id="ARBA00009065"/>
    </source>
</evidence>